<keyword evidence="3" id="KW-1185">Reference proteome</keyword>
<protein>
    <submittedName>
        <fullName evidence="2">FAD-dependent oxidoreductase</fullName>
    </submittedName>
</protein>
<organism evidence="2 3">
    <name type="scientific">Halomonas cibimaris</name>
    <dbReference type="NCBI Taxonomy" id="657012"/>
    <lineage>
        <taxon>Bacteria</taxon>
        <taxon>Pseudomonadati</taxon>
        <taxon>Pseudomonadota</taxon>
        <taxon>Gammaproteobacteria</taxon>
        <taxon>Oceanospirillales</taxon>
        <taxon>Halomonadaceae</taxon>
        <taxon>Halomonas</taxon>
    </lineage>
</organism>
<dbReference type="Pfam" id="PF01593">
    <property type="entry name" value="Amino_oxidase"/>
    <property type="match status" value="1"/>
</dbReference>
<evidence type="ECO:0000313" key="3">
    <source>
        <dbReference type="Proteomes" id="UP001500133"/>
    </source>
</evidence>
<dbReference type="InterPro" id="IPR036188">
    <property type="entry name" value="FAD/NAD-bd_sf"/>
</dbReference>
<dbReference type="PANTHER" id="PTHR16128">
    <property type="entry name" value="FAD/NAD(P)-BINDING OXIDOREDUCTASE FAMILY PROTEIN"/>
    <property type="match status" value="1"/>
</dbReference>
<proteinExistence type="predicted"/>
<dbReference type="PRINTS" id="PR00419">
    <property type="entry name" value="ADXRDTASE"/>
</dbReference>
<gene>
    <name evidence="2" type="ORF">GCM10022228_20890</name>
</gene>
<dbReference type="RefSeq" id="WP_344704882.1">
    <property type="nucleotide sequence ID" value="NZ_BAAAZT010000076.1"/>
</dbReference>
<evidence type="ECO:0000313" key="2">
    <source>
        <dbReference type="EMBL" id="GAA3909888.1"/>
    </source>
</evidence>
<dbReference type="Proteomes" id="UP001500133">
    <property type="component" value="Unassembled WGS sequence"/>
</dbReference>
<feature type="domain" description="Amine oxidase" evidence="1">
    <location>
        <begin position="114"/>
        <end position="340"/>
    </location>
</feature>
<dbReference type="Gene3D" id="3.50.50.60">
    <property type="entry name" value="FAD/NAD(P)-binding domain"/>
    <property type="match status" value="1"/>
</dbReference>
<comment type="caution">
    <text evidence="2">The sequence shown here is derived from an EMBL/GenBank/DDBJ whole genome shotgun (WGS) entry which is preliminary data.</text>
</comment>
<name>A0ABP7LWH5_9GAMM</name>
<evidence type="ECO:0000259" key="1">
    <source>
        <dbReference type="Pfam" id="PF01593"/>
    </source>
</evidence>
<dbReference type="InterPro" id="IPR002937">
    <property type="entry name" value="Amino_oxidase"/>
</dbReference>
<dbReference type="PANTHER" id="PTHR16128:SF5">
    <property type="entry name" value="FAD_NAD(P)-BINDING OXIDOREDUCTASE FAMILY PROTEIN"/>
    <property type="match status" value="1"/>
</dbReference>
<dbReference type="EMBL" id="BAAAZT010000076">
    <property type="protein sequence ID" value="GAA3909888.1"/>
    <property type="molecule type" value="Genomic_DNA"/>
</dbReference>
<reference evidence="3" key="1">
    <citation type="journal article" date="2019" name="Int. J. Syst. Evol. Microbiol.">
        <title>The Global Catalogue of Microorganisms (GCM) 10K type strain sequencing project: providing services to taxonomists for standard genome sequencing and annotation.</title>
        <authorList>
            <consortium name="The Broad Institute Genomics Platform"/>
            <consortium name="The Broad Institute Genome Sequencing Center for Infectious Disease"/>
            <person name="Wu L."/>
            <person name="Ma J."/>
        </authorList>
    </citation>
    <scope>NUCLEOTIDE SEQUENCE [LARGE SCALE GENOMIC DNA]</scope>
    <source>
        <strain evidence="3">JCM 16914</strain>
    </source>
</reference>
<dbReference type="SUPFAM" id="SSF51905">
    <property type="entry name" value="FAD/NAD(P)-binding domain"/>
    <property type="match status" value="1"/>
</dbReference>
<dbReference type="Pfam" id="PF13450">
    <property type="entry name" value="NAD_binding_8"/>
    <property type="match status" value="1"/>
</dbReference>
<accession>A0ABP7LWH5</accession>
<dbReference type="Gene3D" id="3.90.660.10">
    <property type="match status" value="1"/>
</dbReference>
<sequence length="353" mass="37527">MTLASPPVAHIAVIGAGIAGLACAQALTDAGLAVTLFDKARGPGGRMSSRHRPDAVVDLGAQAFTARDPAFIAALDTWRHAGCAAGWPDSAWRAGPGGWQRIHDGRERFCGAPRMSAITRYLADQVEQAGAALHPATRIRAIDGAPGALRLQSEQGDIFGPYTQVVIAVPPPQAEPLVQPWDNVLGERCRHLAQRACWAGWAIFDAPLPTPQGVDANWQQAHAEHPALRLVSRNQRKPGRDRQPESVTLLAHSDWSEAHLEDAPAQVADVLLDALATLFSGQPLPALVEHGAHRWRYSQPADGGAFRPENGFIIGAAGLALCGDSLRGGRVEDAWLSGHRLGQRLGQGLTGCD</sequence>